<dbReference type="InterPro" id="IPR021255">
    <property type="entry name" value="DUF2807"/>
</dbReference>
<dbReference type="EMBL" id="MTYJ01000313">
    <property type="protein sequence ID" value="OWA53307.1"/>
    <property type="molecule type" value="Genomic_DNA"/>
</dbReference>
<feature type="domain" description="Putative auto-transporter adhesin head GIN" evidence="2">
    <location>
        <begin position="33"/>
        <end position="214"/>
    </location>
</feature>
<feature type="signal peptide" evidence="1">
    <location>
        <begin position="1"/>
        <end position="23"/>
    </location>
</feature>
<evidence type="ECO:0000313" key="3">
    <source>
        <dbReference type="EMBL" id="OWA53307.1"/>
    </source>
</evidence>
<organism evidence="3 4">
    <name type="scientific">Hypsibius exemplaris</name>
    <name type="common">Freshwater tardigrade</name>
    <dbReference type="NCBI Taxonomy" id="2072580"/>
    <lineage>
        <taxon>Eukaryota</taxon>
        <taxon>Metazoa</taxon>
        <taxon>Ecdysozoa</taxon>
        <taxon>Tardigrada</taxon>
        <taxon>Eutardigrada</taxon>
        <taxon>Parachela</taxon>
        <taxon>Hypsibioidea</taxon>
        <taxon>Hypsibiidae</taxon>
        <taxon>Hypsibius</taxon>
    </lineage>
</organism>
<name>A0A9X6NFV7_HYPEX</name>
<evidence type="ECO:0000259" key="2">
    <source>
        <dbReference type="Pfam" id="PF10988"/>
    </source>
</evidence>
<gene>
    <name evidence="3" type="ORF">BV898_17742</name>
</gene>
<evidence type="ECO:0000313" key="4">
    <source>
        <dbReference type="Proteomes" id="UP000192578"/>
    </source>
</evidence>
<accession>A0A9X6NFV7</accession>
<keyword evidence="1" id="KW-0732">Signal</keyword>
<dbReference type="Proteomes" id="UP000192578">
    <property type="component" value="Unassembled WGS sequence"/>
</dbReference>
<evidence type="ECO:0000256" key="1">
    <source>
        <dbReference type="SAM" id="SignalP"/>
    </source>
</evidence>
<keyword evidence="4" id="KW-1185">Reference proteome</keyword>
<feature type="chain" id="PRO_5040750290" description="Putative auto-transporter adhesin head GIN domain-containing protein" evidence="1">
    <location>
        <begin position="24"/>
        <end position="229"/>
    </location>
</feature>
<dbReference type="AlphaFoldDB" id="A0A9X6NFV7"/>
<sequence length="229" mass="23605">MMAKSTICSIALVLLSLFQLGAATSESRDVRQYNGVRAGAAFKVSITINGQEGVTVHAPDEAILALVETVVVDGILVIRFKPTVRSVKGVVFIAISAIRCSSIDTEGSCSVTVTPAVREDSIRLFSQGSSSIRLAVESSLVTANLQGSSTLDVSGSATTGQITAQGSSQFNGLDLRLTTAQVTGQGSSQIAIAVSTSVTGSLHGSAQVQLRGQPQVQIQRSGAANVLNI</sequence>
<protein>
    <recommendedName>
        <fullName evidence="2">Putative auto-transporter adhesin head GIN domain-containing protein</fullName>
    </recommendedName>
</protein>
<proteinExistence type="predicted"/>
<dbReference type="OrthoDB" id="10527974at2759"/>
<dbReference type="Pfam" id="PF10988">
    <property type="entry name" value="DUF2807"/>
    <property type="match status" value="1"/>
</dbReference>
<comment type="caution">
    <text evidence="3">The sequence shown here is derived from an EMBL/GenBank/DDBJ whole genome shotgun (WGS) entry which is preliminary data.</text>
</comment>
<dbReference type="Gene3D" id="2.160.20.120">
    <property type="match status" value="1"/>
</dbReference>
<reference evidence="4" key="1">
    <citation type="submission" date="2017-01" db="EMBL/GenBank/DDBJ databases">
        <title>Comparative genomics of anhydrobiosis in the tardigrade Hypsibius dujardini.</title>
        <authorList>
            <person name="Yoshida Y."/>
            <person name="Koutsovoulos G."/>
            <person name="Laetsch D."/>
            <person name="Stevens L."/>
            <person name="Kumar S."/>
            <person name="Horikawa D."/>
            <person name="Ishino K."/>
            <person name="Komine S."/>
            <person name="Tomita M."/>
            <person name="Blaxter M."/>
            <person name="Arakawa K."/>
        </authorList>
    </citation>
    <scope>NUCLEOTIDE SEQUENCE [LARGE SCALE GENOMIC DNA]</scope>
    <source>
        <strain evidence="4">Z151</strain>
    </source>
</reference>